<dbReference type="Proteomes" id="UP000008332">
    <property type="component" value="Chromosome"/>
</dbReference>
<dbReference type="RefSeq" id="WP_011465324.1">
    <property type="nucleotide sequence ID" value="NC_007908.1"/>
</dbReference>
<dbReference type="EMBL" id="CP000267">
    <property type="protein sequence ID" value="ABD70758.1"/>
    <property type="molecule type" value="Genomic_DNA"/>
</dbReference>
<protein>
    <submittedName>
        <fullName evidence="2">Uncharacterized protein</fullName>
    </submittedName>
</protein>
<organism evidence="2 3">
    <name type="scientific">Albidiferax ferrireducens (strain ATCC BAA-621 / DSM 15236 / T118)</name>
    <name type="common">Rhodoferax ferrireducens</name>
    <dbReference type="NCBI Taxonomy" id="338969"/>
    <lineage>
        <taxon>Bacteria</taxon>
        <taxon>Pseudomonadati</taxon>
        <taxon>Pseudomonadota</taxon>
        <taxon>Betaproteobacteria</taxon>
        <taxon>Burkholderiales</taxon>
        <taxon>Comamonadaceae</taxon>
        <taxon>Rhodoferax</taxon>
    </lineage>
</organism>
<proteinExistence type="predicted"/>
<dbReference type="STRING" id="338969.Rfer_3048"/>
<evidence type="ECO:0000313" key="2">
    <source>
        <dbReference type="EMBL" id="ABD70758.1"/>
    </source>
</evidence>
<name>Q21TZ5_ALBFT</name>
<accession>Q21TZ5</accession>
<dbReference type="HOGENOM" id="CLU_2438795_0_0_4"/>
<evidence type="ECO:0000256" key="1">
    <source>
        <dbReference type="SAM" id="MobiDB-lite"/>
    </source>
</evidence>
<gene>
    <name evidence="2" type="ordered locus">Rfer_3048</name>
</gene>
<feature type="region of interest" description="Disordered" evidence="1">
    <location>
        <begin position="1"/>
        <end position="23"/>
    </location>
</feature>
<sequence length="90" mass="10089">MPTKRQSPRHQPAGIAQHEPPAEPQTMRYLSRFQHPDAALPIERSVAKVVSRLLRFTPELLNGDLAALVQEEVHSRQGLTGNPRPMGFTQ</sequence>
<keyword evidence="3" id="KW-1185">Reference proteome</keyword>
<reference evidence="3" key="1">
    <citation type="submission" date="2006-02" db="EMBL/GenBank/DDBJ databases">
        <title>Complete sequence of chromosome of Rhodoferax ferrireducens DSM 15236.</title>
        <authorList>
            <person name="Copeland A."/>
            <person name="Lucas S."/>
            <person name="Lapidus A."/>
            <person name="Barry K."/>
            <person name="Detter J.C."/>
            <person name="Glavina del Rio T."/>
            <person name="Hammon N."/>
            <person name="Israni S."/>
            <person name="Pitluck S."/>
            <person name="Brettin T."/>
            <person name="Bruce D."/>
            <person name="Han C."/>
            <person name="Tapia R."/>
            <person name="Gilna P."/>
            <person name="Kiss H."/>
            <person name="Schmutz J."/>
            <person name="Larimer F."/>
            <person name="Land M."/>
            <person name="Kyrpides N."/>
            <person name="Ivanova N."/>
            <person name="Richardson P."/>
        </authorList>
    </citation>
    <scope>NUCLEOTIDE SEQUENCE [LARGE SCALE GENOMIC DNA]</scope>
    <source>
        <strain evidence="3">ATCC BAA-621 / DSM 15236 / T118</strain>
    </source>
</reference>
<dbReference type="AlphaFoldDB" id="Q21TZ5"/>
<dbReference type="KEGG" id="rfr:Rfer_3048"/>
<evidence type="ECO:0000313" key="3">
    <source>
        <dbReference type="Proteomes" id="UP000008332"/>
    </source>
</evidence>